<evidence type="ECO:0000256" key="1">
    <source>
        <dbReference type="ARBA" id="ARBA00009500"/>
    </source>
</evidence>
<evidence type="ECO:0000256" key="2">
    <source>
        <dbReference type="ARBA" id="ARBA00022690"/>
    </source>
</evidence>
<evidence type="ECO:0000313" key="6">
    <source>
        <dbReference type="EMBL" id="GFY49869.1"/>
    </source>
</evidence>
<comment type="similarity">
    <text evidence="1 4">Belongs to the serpin family.</text>
</comment>
<dbReference type="InterPro" id="IPR036186">
    <property type="entry name" value="Serpin_sf"/>
</dbReference>
<dbReference type="PANTHER" id="PTHR11461">
    <property type="entry name" value="SERINE PROTEASE INHIBITOR, SERPIN"/>
    <property type="match status" value="1"/>
</dbReference>
<reference evidence="6" key="1">
    <citation type="submission" date="2020-08" db="EMBL/GenBank/DDBJ databases">
        <title>Multicomponent nature underlies the extraordinary mechanical properties of spider dragline silk.</title>
        <authorList>
            <person name="Kono N."/>
            <person name="Nakamura H."/>
            <person name="Mori M."/>
            <person name="Yoshida Y."/>
            <person name="Ohtoshi R."/>
            <person name="Malay A.D."/>
            <person name="Moran D.A.P."/>
            <person name="Tomita M."/>
            <person name="Numata K."/>
            <person name="Arakawa K."/>
        </authorList>
    </citation>
    <scope>NUCLEOTIDE SEQUENCE</scope>
</reference>
<keyword evidence="3" id="KW-0722">Serine protease inhibitor</keyword>
<dbReference type="SMART" id="SM00093">
    <property type="entry name" value="SERPIN"/>
    <property type="match status" value="1"/>
</dbReference>
<organism evidence="6 7">
    <name type="scientific">Trichonephila inaurata madagascariensis</name>
    <dbReference type="NCBI Taxonomy" id="2747483"/>
    <lineage>
        <taxon>Eukaryota</taxon>
        <taxon>Metazoa</taxon>
        <taxon>Ecdysozoa</taxon>
        <taxon>Arthropoda</taxon>
        <taxon>Chelicerata</taxon>
        <taxon>Arachnida</taxon>
        <taxon>Araneae</taxon>
        <taxon>Araneomorphae</taxon>
        <taxon>Entelegynae</taxon>
        <taxon>Araneoidea</taxon>
        <taxon>Nephilidae</taxon>
        <taxon>Trichonephila</taxon>
        <taxon>Trichonephila inaurata</taxon>
    </lineage>
</organism>
<comment type="caution">
    <text evidence="6">The sequence shown here is derived from an EMBL/GenBank/DDBJ whole genome shotgun (WGS) entry which is preliminary data.</text>
</comment>
<sequence length="175" mass="19598">MGDRFRFAHFADFKAVELPYKGENISMLILLPNQRDGLRDLEESLTPEELSEIQLQMYETNVMISLPKFKIRFEKELSPAIQALGANFIFRADTANFSGISPSKGVFVNQVLHKAVVKVNEMGSVASAMAVTPLRYSSLFSPPEFDASHPFLFAIIEKGSKSNMILFLGHVVKIK</sequence>
<accession>A0A8X6XAY6</accession>
<dbReference type="AlphaFoldDB" id="A0A8X6XAY6"/>
<dbReference type="GO" id="GO:0004867">
    <property type="term" value="F:serine-type endopeptidase inhibitor activity"/>
    <property type="evidence" value="ECO:0007669"/>
    <property type="project" value="UniProtKB-KW"/>
</dbReference>
<evidence type="ECO:0000256" key="3">
    <source>
        <dbReference type="ARBA" id="ARBA00022900"/>
    </source>
</evidence>
<dbReference type="Gene3D" id="3.30.497.10">
    <property type="entry name" value="Antithrombin, subunit I, domain 2"/>
    <property type="match status" value="1"/>
</dbReference>
<dbReference type="Pfam" id="PF00079">
    <property type="entry name" value="Serpin"/>
    <property type="match status" value="1"/>
</dbReference>
<gene>
    <name evidence="6" type="primary">SERPINB3</name>
    <name evidence="6" type="ORF">TNIN_291781</name>
</gene>
<proteinExistence type="inferred from homology"/>
<name>A0A8X6XAY6_9ARAC</name>
<dbReference type="InterPro" id="IPR023796">
    <property type="entry name" value="Serpin_dom"/>
</dbReference>
<keyword evidence="2" id="KW-0646">Protease inhibitor</keyword>
<dbReference type="InterPro" id="IPR000215">
    <property type="entry name" value="Serpin_fam"/>
</dbReference>
<dbReference type="GO" id="GO:0005615">
    <property type="term" value="C:extracellular space"/>
    <property type="evidence" value="ECO:0007669"/>
    <property type="project" value="InterPro"/>
</dbReference>
<evidence type="ECO:0000256" key="4">
    <source>
        <dbReference type="RuleBase" id="RU000411"/>
    </source>
</evidence>
<protein>
    <submittedName>
        <fullName evidence="6">Serpin B3</fullName>
    </submittedName>
</protein>
<dbReference type="Proteomes" id="UP000886998">
    <property type="component" value="Unassembled WGS sequence"/>
</dbReference>
<dbReference type="InterPro" id="IPR042178">
    <property type="entry name" value="Serpin_sf_1"/>
</dbReference>
<evidence type="ECO:0000313" key="7">
    <source>
        <dbReference type="Proteomes" id="UP000886998"/>
    </source>
</evidence>
<dbReference type="InterPro" id="IPR042185">
    <property type="entry name" value="Serpin_sf_2"/>
</dbReference>
<dbReference type="PANTHER" id="PTHR11461:SF211">
    <property type="entry name" value="GH10112P-RELATED"/>
    <property type="match status" value="1"/>
</dbReference>
<evidence type="ECO:0000259" key="5">
    <source>
        <dbReference type="SMART" id="SM00093"/>
    </source>
</evidence>
<feature type="domain" description="Serpin" evidence="5">
    <location>
        <begin position="1"/>
        <end position="174"/>
    </location>
</feature>
<dbReference type="Gene3D" id="2.30.39.10">
    <property type="entry name" value="Alpha-1-antitrypsin, domain 1"/>
    <property type="match status" value="1"/>
</dbReference>
<dbReference type="SUPFAM" id="SSF56574">
    <property type="entry name" value="Serpins"/>
    <property type="match status" value="1"/>
</dbReference>
<dbReference type="OrthoDB" id="6419887at2759"/>
<dbReference type="EMBL" id="BMAV01007193">
    <property type="protein sequence ID" value="GFY49869.1"/>
    <property type="molecule type" value="Genomic_DNA"/>
</dbReference>
<keyword evidence="7" id="KW-1185">Reference proteome</keyword>